<gene>
    <name evidence="2" type="ORF">CEXT_371271</name>
</gene>
<keyword evidence="1" id="KW-0732">Signal</keyword>
<sequence length="90" mass="10124">MQKFSRTSIAVLVWNGILISELTLNAEYTLWTGDERVPRLISLMKTNCVVTRYIKPFQTGHKNQNSNQLGLPMLNGVKSCAGIGPRKFDL</sequence>
<feature type="signal peptide" evidence="1">
    <location>
        <begin position="1"/>
        <end position="25"/>
    </location>
</feature>
<keyword evidence="3" id="KW-1185">Reference proteome</keyword>
<evidence type="ECO:0000256" key="1">
    <source>
        <dbReference type="SAM" id="SignalP"/>
    </source>
</evidence>
<evidence type="ECO:0000313" key="3">
    <source>
        <dbReference type="Proteomes" id="UP001054945"/>
    </source>
</evidence>
<dbReference type="Proteomes" id="UP001054945">
    <property type="component" value="Unassembled WGS sequence"/>
</dbReference>
<organism evidence="2 3">
    <name type="scientific">Caerostris extrusa</name>
    <name type="common">Bark spider</name>
    <name type="synonym">Caerostris bankana</name>
    <dbReference type="NCBI Taxonomy" id="172846"/>
    <lineage>
        <taxon>Eukaryota</taxon>
        <taxon>Metazoa</taxon>
        <taxon>Ecdysozoa</taxon>
        <taxon>Arthropoda</taxon>
        <taxon>Chelicerata</taxon>
        <taxon>Arachnida</taxon>
        <taxon>Araneae</taxon>
        <taxon>Araneomorphae</taxon>
        <taxon>Entelegynae</taxon>
        <taxon>Araneoidea</taxon>
        <taxon>Araneidae</taxon>
        <taxon>Caerostris</taxon>
    </lineage>
</organism>
<name>A0AAV4NQX1_CAEEX</name>
<evidence type="ECO:0000313" key="2">
    <source>
        <dbReference type="EMBL" id="GIX86813.1"/>
    </source>
</evidence>
<comment type="caution">
    <text evidence="2">The sequence shown here is derived from an EMBL/GenBank/DDBJ whole genome shotgun (WGS) entry which is preliminary data.</text>
</comment>
<proteinExistence type="predicted"/>
<protein>
    <submittedName>
        <fullName evidence="2">Uncharacterized protein</fullName>
    </submittedName>
</protein>
<feature type="chain" id="PRO_5043405510" evidence="1">
    <location>
        <begin position="26"/>
        <end position="90"/>
    </location>
</feature>
<dbReference type="AlphaFoldDB" id="A0AAV4NQX1"/>
<dbReference type="EMBL" id="BPLR01003620">
    <property type="protein sequence ID" value="GIX86813.1"/>
    <property type="molecule type" value="Genomic_DNA"/>
</dbReference>
<accession>A0AAV4NQX1</accession>
<reference evidence="2 3" key="1">
    <citation type="submission" date="2021-06" db="EMBL/GenBank/DDBJ databases">
        <title>Caerostris extrusa draft genome.</title>
        <authorList>
            <person name="Kono N."/>
            <person name="Arakawa K."/>
        </authorList>
    </citation>
    <scope>NUCLEOTIDE SEQUENCE [LARGE SCALE GENOMIC DNA]</scope>
</reference>